<evidence type="ECO:0000313" key="1">
    <source>
        <dbReference type="EMBL" id="MED6290064.1"/>
    </source>
</evidence>
<reference evidence="1 2" key="1">
    <citation type="submission" date="2021-06" db="EMBL/GenBank/DDBJ databases">
        <authorList>
            <person name="Palmer J.M."/>
        </authorList>
    </citation>
    <scope>NUCLEOTIDE SEQUENCE [LARGE SCALE GENOMIC DNA]</scope>
    <source>
        <strain evidence="1 2">CL_MEX2019</strain>
        <tissue evidence="1">Muscle</tissue>
    </source>
</reference>
<protein>
    <submittedName>
        <fullName evidence="1">Uncharacterized protein</fullName>
    </submittedName>
</protein>
<name>A0ABU7EV15_9TELE</name>
<evidence type="ECO:0000313" key="2">
    <source>
        <dbReference type="Proteomes" id="UP001352852"/>
    </source>
</evidence>
<proteinExistence type="predicted"/>
<sequence>MKSKNNGALCFYPAANRLQWLEAGNTQLCTWRALLHGLGLKSTDEMCDGRYSQLIGTIKRRAADARFCFSGSYSGMLLQLQLPLLVASVPPCFIQSITATRHWEKSTLTEEVREGW</sequence>
<accession>A0ABU7EV15</accession>
<keyword evidence="2" id="KW-1185">Reference proteome</keyword>
<comment type="caution">
    <text evidence="1">The sequence shown here is derived from an EMBL/GenBank/DDBJ whole genome shotgun (WGS) entry which is preliminary data.</text>
</comment>
<dbReference type="EMBL" id="JAHUTJ010066138">
    <property type="protein sequence ID" value="MED6290064.1"/>
    <property type="molecule type" value="Genomic_DNA"/>
</dbReference>
<organism evidence="1 2">
    <name type="scientific">Characodon lateralis</name>
    <dbReference type="NCBI Taxonomy" id="208331"/>
    <lineage>
        <taxon>Eukaryota</taxon>
        <taxon>Metazoa</taxon>
        <taxon>Chordata</taxon>
        <taxon>Craniata</taxon>
        <taxon>Vertebrata</taxon>
        <taxon>Euteleostomi</taxon>
        <taxon>Actinopterygii</taxon>
        <taxon>Neopterygii</taxon>
        <taxon>Teleostei</taxon>
        <taxon>Neoteleostei</taxon>
        <taxon>Acanthomorphata</taxon>
        <taxon>Ovalentaria</taxon>
        <taxon>Atherinomorphae</taxon>
        <taxon>Cyprinodontiformes</taxon>
        <taxon>Goodeidae</taxon>
        <taxon>Characodon</taxon>
    </lineage>
</organism>
<dbReference type="Proteomes" id="UP001352852">
    <property type="component" value="Unassembled WGS sequence"/>
</dbReference>
<gene>
    <name evidence="1" type="ORF">CHARACLAT_009272</name>
</gene>